<keyword evidence="6" id="KW-1185">Reference proteome</keyword>
<evidence type="ECO:0000256" key="3">
    <source>
        <dbReference type="SAM" id="MobiDB-lite"/>
    </source>
</evidence>
<evidence type="ECO:0000256" key="1">
    <source>
        <dbReference type="ARBA" id="ARBA00023117"/>
    </source>
</evidence>
<dbReference type="CDD" id="cd04369">
    <property type="entry name" value="Bromodomain"/>
    <property type="match status" value="1"/>
</dbReference>
<feature type="domain" description="Bromo" evidence="4">
    <location>
        <begin position="46"/>
        <end position="80"/>
    </location>
</feature>
<proteinExistence type="predicted"/>
<evidence type="ECO:0000313" key="5">
    <source>
        <dbReference type="EMBL" id="TKA35199.1"/>
    </source>
</evidence>
<dbReference type="SUPFAM" id="SSF47370">
    <property type="entry name" value="Bromodomain"/>
    <property type="match status" value="1"/>
</dbReference>
<dbReference type="Proteomes" id="UP000308768">
    <property type="component" value="Unassembled WGS sequence"/>
</dbReference>
<protein>
    <recommendedName>
        <fullName evidence="4">Bromo domain-containing protein</fullName>
    </recommendedName>
</protein>
<dbReference type="EMBL" id="NAJN01003804">
    <property type="protein sequence ID" value="TKA35199.1"/>
    <property type="molecule type" value="Genomic_DNA"/>
</dbReference>
<organism evidence="5 6">
    <name type="scientific">Cryomyces minteri</name>
    <dbReference type="NCBI Taxonomy" id="331657"/>
    <lineage>
        <taxon>Eukaryota</taxon>
        <taxon>Fungi</taxon>
        <taxon>Dikarya</taxon>
        <taxon>Ascomycota</taxon>
        <taxon>Pezizomycotina</taxon>
        <taxon>Dothideomycetes</taxon>
        <taxon>Dothideomycetes incertae sedis</taxon>
        <taxon>Cryomyces</taxon>
    </lineage>
</organism>
<dbReference type="Pfam" id="PF00439">
    <property type="entry name" value="Bromodomain"/>
    <property type="match status" value="1"/>
</dbReference>
<feature type="region of interest" description="Disordered" evidence="3">
    <location>
        <begin position="1"/>
        <end position="24"/>
    </location>
</feature>
<dbReference type="Gene3D" id="1.20.920.10">
    <property type="entry name" value="Bromodomain-like"/>
    <property type="match status" value="1"/>
</dbReference>
<dbReference type="GO" id="GO:0006325">
    <property type="term" value="P:chromatin organization"/>
    <property type="evidence" value="ECO:0007669"/>
    <property type="project" value="UniProtKB-ARBA"/>
</dbReference>
<evidence type="ECO:0000256" key="2">
    <source>
        <dbReference type="PROSITE-ProRule" id="PRU00035"/>
    </source>
</evidence>
<dbReference type="InterPro" id="IPR001487">
    <property type="entry name" value="Bromodomain"/>
</dbReference>
<gene>
    <name evidence="5" type="ORF">B0A49_13664</name>
</gene>
<dbReference type="InterPro" id="IPR036427">
    <property type="entry name" value="Bromodomain-like_sf"/>
</dbReference>
<keyword evidence="1 2" id="KW-0103">Bromodomain</keyword>
<evidence type="ECO:0000259" key="4">
    <source>
        <dbReference type="PROSITE" id="PS50014"/>
    </source>
</evidence>
<sequence>MPSPQATLSPPPLPSTEKVESTNVADSEWRAMTTVLNNVYAYRTEDGHDPSKIFSRKVNKRAIPSYYEVIKEPIALSTIKASRGFWSKRPDLGLEVPIQSRMKQDGIVVREIHDL</sequence>
<dbReference type="PROSITE" id="PS50014">
    <property type="entry name" value="BROMODOMAIN_2"/>
    <property type="match status" value="1"/>
</dbReference>
<accession>A0A4V5N6B3</accession>
<comment type="caution">
    <text evidence="5">The sequence shown here is derived from an EMBL/GenBank/DDBJ whole genome shotgun (WGS) entry which is preliminary data.</text>
</comment>
<dbReference type="STRING" id="331657.A0A4V5N6B3"/>
<dbReference type="AlphaFoldDB" id="A0A4V5N6B3"/>
<name>A0A4V5N6B3_9PEZI</name>
<evidence type="ECO:0000313" key="6">
    <source>
        <dbReference type="Proteomes" id="UP000308768"/>
    </source>
</evidence>
<dbReference type="OrthoDB" id="1742084at2759"/>
<feature type="compositionally biased region" description="Pro residues" evidence="3">
    <location>
        <begin position="1"/>
        <end position="14"/>
    </location>
</feature>
<reference evidence="5 6" key="1">
    <citation type="submission" date="2017-03" db="EMBL/GenBank/DDBJ databases">
        <title>Genomes of endolithic fungi from Antarctica.</title>
        <authorList>
            <person name="Coleine C."/>
            <person name="Masonjones S."/>
            <person name="Stajich J.E."/>
        </authorList>
    </citation>
    <scope>NUCLEOTIDE SEQUENCE [LARGE SCALE GENOMIC DNA]</scope>
    <source>
        <strain evidence="5 6">CCFEE 5187</strain>
    </source>
</reference>